<evidence type="ECO:0000256" key="1">
    <source>
        <dbReference type="SAM" id="SignalP"/>
    </source>
</evidence>
<feature type="signal peptide" evidence="1">
    <location>
        <begin position="1"/>
        <end position="24"/>
    </location>
</feature>
<dbReference type="Gene3D" id="3.40.50.11970">
    <property type="match status" value="1"/>
</dbReference>
<dbReference type="InterPro" id="IPR005077">
    <property type="entry name" value="Peptidase_C11"/>
</dbReference>
<feature type="chain" id="PRO_5038910433" description="Clostripain" evidence="1">
    <location>
        <begin position="25"/>
        <end position="726"/>
    </location>
</feature>
<evidence type="ECO:0000313" key="2">
    <source>
        <dbReference type="EMBL" id="HIQ62734.1"/>
    </source>
</evidence>
<dbReference type="PANTHER" id="PTHR37835">
    <property type="entry name" value="ALPHA-CLOSTRIPAIN"/>
    <property type="match status" value="1"/>
</dbReference>
<protein>
    <recommendedName>
        <fullName evidence="4">Clostripain</fullName>
    </recommendedName>
</protein>
<dbReference type="EMBL" id="DVFI01000059">
    <property type="protein sequence ID" value="HIQ62734.1"/>
    <property type="molecule type" value="Genomic_DNA"/>
</dbReference>
<dbReference type="Pfam" id="PF03415">
    <property type="entry name" value="Peptidase_C11"/>
    <property type="match status" value="1"/>
</dbReference>
<reference evidence="2" key="2">
    <citation type="journal article" date="2021" name="PeerJ">
        <title>Extensive microbial diversity within the chicken gut microbiome revealed by metagenomics and culture.</title>
        <authorList>
            <person name="Gilroy R."/>
            <person name="Ravi A."/>
            <person name="Getino M."/>
            <person name="Pursley I."/>
            <person name="Horton D.L."/>
            <person name="Alikhan N.F."/>
            <person name="Baker D."/>
            <person name="Gharbi K."/>
            <person name="Hall N."/>
            <person name="Watson M."/>
            <person name="Adriaenssens E.M."/>
            <person name="Foster-Nyarko E."/>
            <person name="Jarju S."/>
            <person name="Secka A."/>
            <person name="Antonio M."/>
            <person name="Oren A."/>
            <person name="Chaudhuri R.R."/>
            <person name="La Ragione R."/>
            <person name="Hildebrand F."/>
            <person name="Pallen M.J."/>
        </authorList>
    </citation>
    <scope>NUCLEOTIDE SEQUENCE</scope>
    <source>
        <strain evidence="2">ChiHile30-977</strain>
    </source>
</reference>
<evidence type="ECO:0008006" key="4">
    <source>
        <dbReference type="Google" id="ProtNLM"/>
    </source>
</evidence>
<dbReference type="Proteomes" id="UP000886819">
    <property type="component" value="Unassembled WGS sequence"/>
</dbReference>
<organism evidence="2 3">
    <name type="scientific">Candidatus Avichristensenella intestinipullorum</name>
    <dbReference type="NCBI Taxonomy" id="2840693"/>
    <lineage>
        <taxon>Bacteria</taxon>
        <taxon>Bacillati</taxon>
        <taxon>Bacillota</taxon>
        <taxon>Clostridia</taxon>
        <taxon>Candidatus Avichristensenella</taxon>
    </lineage>
</organism>
<reference evidence="2" key="1">
    <citation type="submission" date="2020-10" db="EMBL/GenBank/DDBJ databases">
        <authorList>
            <person name="Gilroy R."/>
        </authorList>
    </citation>
    <scope>NUCLEOTIDE SEQUENCE</scope>
    <source>
        <strain evidence="2">ChiHile30-977</strain>
    </source>
</reference>
<name>A0A9D1CJK4_9FIRM</name>
<comment type="caution">
    <text evidence="2">The sequence shown here is derived from an EMBL/GenBank/DDBJ whole genome shotgun (WGS) entry which is preliminary data.</text>
</comment>
<sequence length="726" mass="76459">MAMRKLSLLLLLTLLTGITSPAQAQTARQDTFTLLVYMCGADLESDAAHASGDLRELIEEAGLPAGGGVRVLVETGGSQSWALAGVSGEGNQRHLVTQDGLETVESGLGRRNMGAAETLADFIRYGISHYPADRYGLVLWDHGSGPLLGVCFDPLFDGDSLTLSELSQALSDGLPAGERFDLVALDACLMGAVETAAALAPYADYMIASQDLVAGIGMDYGAWVGSLAREPGMSTLALGQTAVDTYIADAGRSGYGGNATLSVVDLSQLDALLAQLDAFGEALTRVMQQGLYKNIVRARGSTRAFGTYADGSSADLVDIQALCESFAALLPVESGRLLAALREAVVYSATSRYDVSGLSLYFPSDSVPDGQRLDSAHAGLEESGAYTGFVRSLCAQMDSAFAFEAYTPENLYSNTIGMGEASGTFVELWEELYGADASGFIGFAGSVWGDLPQTALAAGNGTGVWADLPAAASEQDRRVQALWDEAAQTGEAYYDANHSNSNLWGNPSALAPAGSIASVAHGYFTASRQALQSVYSIQLTRDSLDHLADAQGVLLAAKGDGFALLGELGVTQVDWQTGMVYSLFDGTWPLLEGRMAHVETMELADGRVQAVIPAEVDGESMYLVAVLEEGAQEARVLGATVGYDDNGASQRGLIPLEAGERVVPLFELVDTDGRHAGTVRGDALTVPEQGLTLRYGRLSEGAYRYGFALEDIYGGRQLTALVELSF</sequence>
<proteinExistence type="predicted"/>
<keyword evidence="1" id="KW-0732">Signal</keyword>
<dbReference type="PANTHER" id="PTHR37835:SF1">
    <property type="entry name" value="ALPHA-CLOSTRIPAIN"/>
    <property type="match status" value="1"/>
</dbReference>
<dbReference type="AlphaFoldDB" id="A0A9D1CJK4"/>
<evidence type="ECO:0000313" key="3">
    <source>
        <dbReference type="Proteomes" id="UP000886819"/>
    </source>
</evidence>
<gene>
    <name evidence="2" type="ORF">IAA66_03995</name>
</gene>
<accession>A0A9D1CJK4</accession>